<sequence>MTRPRSILCPLQLALGIQMHRQFGSRFLIETLFSLGLSSSYSEIQKYEACAAVEKSEESVRIGEDVCMQFVADNVDHNSDTIDGKNTFHGMGMISCMTPIPPKGSFGRLIQRVDITTDSLSNLGHVDITYFSQNSASKFASMRYGELFRDKRSSCSGLKVDLVMKVIRPLKSPIPGWSATMQMVCKEEYPGQSSIQFLPIIDLNPSNLSCVYSTLRFINGEARKHDRVPIVTFDQPLYWKALMITCDSELQNMIIRLGAFHTQMSFLGSIGRIMSGSGLRELLELVYASNTVTHMMNGKAVSRAVRGYMLVDMALGSLLMDQIEDIKSDELLQKTLLSMYNQLCSNELSLDEFSKREEVEKLEAKVEMKKEELEKSRTAKLWFTYMDMISVLRRFLKAERTGDWLLHLEAIRDMLPYFAAAGHNLYTKCAYIYLTQMINLQNVHPEIHALFCNGYHIIRRSDRYWGGLSTDLVIEQVLMRSIKSTGGLTRGRGLGSTQRTLWLLSMPACSEVHEAMQNLTATQYHSNKEHVEASNSRKVRDNKDIAEIEDFLRDHNPFTLDDYSLRNIETGATADAHVNADDAKMVGEKIIEKMSNKIVMEHTFKRKDQVVPLNAGKVGKAGANNEDLTIQIDPQLMFQRLVIAGEDQFTDNSQLFQHELASVPPSIFDNNGLPREATKASLADALWNDSHCMANVSEEKQQYRYVLDGGSLIQRISWVVGTSFINICQVYIDYVKHNFADATVVFDGYPEGPSTKDVTHMRRNKGQRSTDIIFTESMPCKVKKELFLSNKRNKQQFINLLSAKMMEQQINVHHADDDADLLVVQTALDFARQNSTIVIGEDTDILVLLCHHIKTCHKQVIYRSAKRSQGKVCRIWDINRTAKFHGDATCHLLPFCLKDQRKMK</sequence>
<dbReference type="RefSeq" id="XP_022297302.1">
    <property type="nucleotide sequence ID" value="XM_022441594.1"/>
</dbReference>
<keyword evidence="1" id="KW-0175">Coiled coil</keyword>
<organism evidence="2 3">
    <name type="scientific">Crassostrea virginica</name>
    <name type="common">Eastern oyster</name>
    <dbReference type="NCBI Taxonomy" id="6565"/>
    <lineage>
        <taxon>Eukaryota</taxon>
        <taxon>Metazoa</taxon>
        <taxon>Spiralia</taxon>
        <taxon>Lophotrochozoa</taxon>
        <taxon>Mollusca</taxon>
        <taxon>Bivalvia</taxon>
        <taxon>Autobranchia</taxon>
        <taxon>Pteriomorphia</taxon>
        <taxon>Ostreida</taxon>
        <taxon>Ostreoidea</taxon>
        <taxon>Ostreidae</taxon>
        <taxon>Crassostrea</taxon>
    </lineage>
</organism>
<evidence type="ECO:0000313" key="2">
    <source>
        <dbReference type="Proteomes" id="UP000694844"/>
    </source>
</evidence>
<dbReference type="AlphaFoldDB" id="A0A8B8B1L8"/>
<dbReference type="PANTHER" id="PTHR46704:SF1">
    <property type="entry name" value="TELOMERE LENGTH REGULATION PROTEIN TEL2 HOMOLOG"/>
    <property type="match status" value="1"/>
</dbReference>
<dbReference type="GeneID" id="111106776"/>
<proteinExistence type="predicted"/>
<feature type="coiled-coil region" evidence="1">
    <location>
        <begin position="352"/>
        <end position="379"/>
    </location>
</feature>
<protein>
    <submittedName>
        <fullName evidence="3">Uncharacterized protein LOC111106776 isoform X1</fullName>
    </submittedName>
</protein>
<evidence type="ECO:0000313" key="3">
    <source>
        <dbReference type="RefSeq" id="XP_022297302.1"/>
    </source>
</evidence>
<dbReference type="Proteomes" id="UP000694844">
    <property type="component" value="Chromosome 8"/>
</dbReference>
<dbReference type="OrthoDB" id="6069878at2759"/>
<keyword evidence="2" id="KW-1185">Reference proteome</keyword>
<accession>A0A8B8B1L8</accession>
<dbReference type="KEGG" id="cvn:111106776"/>
<name>A0A8B8B1L8_CRAVI</name>
<evidence type="ECO:0000256" key="1">
    <source>
        <dbReference type="SAM" id="Coils"/>
    </source>
</evidence>
<gene>
    <name evidence="3" type="primary">LOC111106776</name>
</gene>
<reference evidence="3" key="1">
    <citation type="submission" date="2025-08" db="UniProtKB">
        <authorList>
            <consortium name="RefSeq"/>
        </authorList>
    </citation>
    <scope>IDENTIFICATION</scope>
    <source>
        <tissue evidence="3">Whole sample</tissue>
    </source>
</reference>
<dbReference type="PANTHER" id="PTHR46704">
    <property type="entry name" value="CXC DOMAIN-CONTAINING PROTEIN-RELATED"/>
    <property type="match status" value="1"/>
</dbReference>